<keyword evidence="3" id="KW-1185">Reference proteome</keyword>
<dbReference type="Gene3D" id="3.40.50.1820">
    <property type="entry name" value="alpha/beta hydrolase"/>
    <property type="match status" value="1"/>
</dbReference>
<dbReference type="InterPro" id="IPR013094">
    <property type="entry name" value="AB_hydrolase_3"/>
</dbReference>
<accession>A0A0L0FXB8</accession>
<protein>
    <recommendedName>
        <fullName evidence="1">Alpha/beta hydrolase fold-3 domain-containing protein</fullName>
    </recommendedName>
</protein>
<dbReference type="SUPFAM" id="SSF53474">
    <property type="entry name" value="alpha/beta-Hydrolases"/>
    <property type="match status" value="1"/>
</dbReference>
<organism evidence="2 3">
    <name type="scientific">Sphaeroforma arctica JP610</name>
    <dbReference type="NCBI Taxonomy" id="667725"/>
    <lineage>
        <taxon>Eukaryota</taxon>
        <taxon>Ichthyosporea</taxon>
        <taxon>Ichthyophonida</taxon>
        <taxon>Sphaeroforma</taxon>
    </lineage>
</organism>
<gene>
    <name evidence="2" type="ORF">SARC_06178</name>
</gene>
<evidence type="ECO:0000313" key="2">
    <source>
        <dbReference type="EMBL" id="KNC81490.1"/>
    </source>
</evidence>
<dbReference type="GeneID" id="25906682"/>
<evidence type="ECO:0000313" key="3">
    <source>
        <dbReference type="Proteomes" id="UP000054560"/>
    </source>
</evidence>
<sequence length="141" mass="15490">MGAYIPEGQKVTPSALLSPWHATDDMLSKLPPTYIVVGTNDLLLDDSIEFARKLRRARGEVHLHEADKVTHGFLQLEDAGGVHTRAAAKASLSHLKEMYALPNTSDWSIDQAEYEMGWIRTQSQACDTEVNPMTIGKATAA</sequence>
<dbReference type="GO" id="GO:0004806">
    <property type="term" value="F:triacylglycerol lipase activity"/>
    <property type="evidence" value="ECO:0007669"/>
    <property type="project" value="TreeGrafter"/>
</dbReference>
<evidence type="ECO:0000259" key="1">
    <source>
        <dbReference type="Pfam" id="PF07859"/>
    </source>
</evidence>
<dbReference type="EMBL" id="KQ242027">
    <property type="protein sequence ID" value="KNC81490.1"/>
    <property type="molecule type" value="Genomic_DNA"/>
</dbReference>
<dbReference type="PANTHER" id="PTHR23025:SF3">
    <property type="entry name" value="HORMONE-SENSITIVE LIPASE"/>
    <property type="match status" value="1"/>
</dbReference>
<dbReference type="Pfam" id="PF07859">
    <property type="entry name" value="Abhydrolase_3"/>
    <property type="match status" value="1"/>
</dbReference>
<dbReference type="InterPro" id="IPR029058">
    <property type="entry name" value="AB_hydrolase_fold"/>
</dbReference>
<feature type="domain" description="Alpha/beta hydrolase fold-3" evidence="1">
    <location>
        <begin position="3"/>
        <end position="74"/>
    </location>
</feature>
<dbReference type="GO" id="GO:0005829">
    <property type="term" value="C:cytosol"/>
    <property type="evidence" value="ECO:0007669"/>
    <property type="project" value="TreeGrafter"/>
</dbReference>
<dbReference type="PANTHER" id="PTHR23025">
    <property type="entry name" value="TRIACYLGLYCEROL LIPASE"/>
    <property type="match status" value="1"/>
</dbReference>
<reference evidence="2 3" key="1">
    <citation type="submission" date="2011-02" db="EMBL/GenBank/DDBJ databases">
        <title>The Genome Sequence of Sphaeroforma arctica JP610.</title>
        <authorList>
            <consortium name="The Broad Institute Genome Sequencing Platform"/>
            <person name="Russ C."/>
            <person name="Cuomo C."/>
            <person name="Young S.K."/>
            <person name="Zeng Q."/>
            <person name="Gargeya S."/>
            <person name="Alvarado L."/>
            <person name="Berlin A."/>
            <person name="Chapman S.B."/>
            <person name="Chen Z."/>
            <person name="Freedman E."/>
            <person name="Gellesch M."/>
            <person name="Goldberg J."/>
            <person name="Griggs A."/>
            <person name="Gujja S."/>
            <person name="Heilman E."/>
            <person name="Heiman D."/>
            <person name="Howarth C."/>
            <person name="Mehta T."/>
            <person name="Neiman D."/>
            <person name="Pearson M."/>
            <person name="Roberts A."/>
            <person name="Saif S."/>
            <person name="Shea T."/>
            <person name="Shenoy N."/>
            <person name="Sisk P."/>
            <person name="Stolte C."/>
            <person name="Sykes S."/>
            <person name="White J."/>
            <person name="Yandava C."/>
            <person name="Burger G."/>
            <person name="Gray M.W."/>
            <person name="Holland P.W.H."/>
            <person name="King N."/>
            <person name="Lang F.B.F."/>
            <person name="Roger A.J."/>
            <person name="Ruiz-Trillo I."/>
            <person name="Haas B."/>
            <person name="Nusbaum C."/>
            <person name="Birren B."/>
        </authorList>
    </citation>
    <scope>NUCLEOTIDE SEQUENCE [LARGE SCALE GENOMIC DNA]</scope>
    <source>
        <strain evidence="2 3">JP610</strain>
    </source>
</reference>
<dbReference type="OrthoDB" id="408631at2759"/>
<dbReference type="GO" id="GO:0004771">
    <property type="term" value="F:sterol ester esterase activity"/>
    <property type="evidence" value="ECO:0007669"/>
    <property type="project" value="TreeGrafter"/>
</dbReference>
<dbReference type="Proteomes" id="UP000054560">
    <property type="component" value="Unassembled WGS sequence"/>
</dbReference>
<proteinExistence type="predicted"/>
<dbReference type="GO" id="GO:0019433">
    <property type="term" value="P:triglyceride catabolic process"/>
    <property type="evidence" value="ECO:0007669"/>
    <property type="project" value="TreeGrafter"/>
</dbReference>
<dbReference type="AlphaFoldDB" id="A0A0L0FXB8"/>
<dbReference type="STRING" id="667725.A0A0L0FXB8"/>
<dbReference type="RefSeq" id="XP_014155392.1">
    <property type="nucleotide sequence ID" value="XM_014299917.1"/>
</dbReference>
<name>A0A0L0FXB8_9EUKA</name>